<keyword evidence="2" id="KW-1185">Reference proteome</keyword>
<dbReference type="Proteomes" id="UP000824469">
    <property type="component" value="Unassembled WGS sequence"/>
</dbReference>
<comment type="caution">
    <text evidence="1">The sequence shown here is derived from an EMBL/GenBank/DDBJ whole genome shotgun (WGS) entry which is preliminary data.</text>
</comment>
<sequence length="89" mass="10493">LLPVNGSIQTLLVNRHRLKLYRKPPTKDEFLTKIEADKEFDPMEEPIDGSSKTLLVNGHRLKLYRKPPTEDEFLGKIEKYKEFDHMEEP</sequence>
<dbReference type="EMBL" id="JAHRHJ020003813">
    <property type="protein sequence ID" value="KAH9289585.1"/>
    <property type="molecule type" value="Genomic_DNA"/>
</dbReference>
<feature type="non-terminal residue" evidence="1">
    <location>
        <position position="1"/>
    </location>
</feature>
<protein>
    <submittedName>
        <fullName evidence="1">Uncharacterized protein</fullName>
    </submittedName>
</protein>
<feature type="non-terminal residue" evidence="1">
    <location>
        <position position="89"/>
    </location>
</feature>
<proteinExistence type="predicted"/>
<accession>A0AA38F5J3</accession>
<evidence type="ECO:0000313" key="1">
    <source>
        <dbReference type="EMBL" id="KAH9289585.1"/>
    </source>
</evidence>
<name>A0AA38F5J3_TAXCH</name>
<organism evidence="1 2">
    <name type="scientific">Taxus chinensis</name>
    <name type="common">Chinese yew</name>
    <name type="synonym">Taxus wallichiana var. chinensis</name>
    <dbReference type="NCBI Taxonomy" id="29808"/>
    <lineage>
        <taxon>Eukaryota</taxon>
        <taxon>Viridiplantae</taxon>
        <taxon>Streptophyta</taxon>
        <taxon>Embryophyta</taxon>
        <taxon>Tracheophyta</taxon>
        <taxon>Spermatophyta</taxon>
        <taxon>Pinopsida</taxon>
        <taxon>Pinidae</taxon>
        <taxon>Conifers II</taxon>
        <taxon>Cupressales</taxon>
        <taxon>Taxaceae</taxon>
        <taxon>Taxus</taxon>
    </lineage>
</organism>
<dbReference type="AlphaFoldDB" id="A0AA38F5J3"/>
<evidence type="ECO:0000313" key="2">
    <source>
        <dbReference type="Proteomes" id="UP000824469"/>
    </source>
</evidence>
<reference evidence="1 2" key="1">
    <citation type="journal article" date="2021" name="Nat. Plants">
        <title>The Taxus genome provides insights into paclitaxel biosynthesis.</title>
        <authorList>
            <person name="Xiong X."/>
            <person name="Gou J."/>
            <person name="Liao Q."/>
            <person name="Li Y."/>
            <person name="Zhou Q."/>
            <person name="Bi G."/>
            <person name="Li C."/>
            <person name="Du R."/>
            <person name="Wang X."/>
            <person name="Sun T."/>
            <person name="Guo L."/>
            <person name="Liang H."/>
            <person name="Lu P."/>
            <person name="Wu Y."/>
            <person name="Zhang Z."/>
            <person name="Ro D.K."/>
            <person name="Shang Y."/>
            <person name="Huang S."/>
            <person name="Yan J."/>
        </authorList>
    </citation>
    <scope>NUCLEOTIDE SEQUENCE [LARGE SCALE GENOMIC DNA]</scope>
    <source>
        <strain evidence="1">Ta-2019</strain>
    </source>
</reference>
<gene>
    <name evidence="1" type="ORF">KI387_033702</name>
</gene>